<feature type="domain" description="MutL C-terminal dimerisation" evidence="4">
    <location>
        <begin position="1017"/>
        <end position="1197"/>
    </location>
</feature>
<evidence type="ECO:0000313" key="7">
    <source>
        <dbReference type="Proteomes" id="UP000297245"/>
    </source>
</evidence>
<evidence type="ECO:0000256" key="2">
    <source>
        <dbReference type="ARBA" id="ARBA00022763"/>
    </source>
</evidence>
<dbReference type="InterPro" id="IPR037198">
    <property type="entry name" value="MutL_C_sf"/>
</dbReference>
<feature type="compositionally biased region" description="Low complexity" evidence="3">
    <location>
        <begin position="547"/>
        <end position="563"/>
    </location>
</feature>
<dbReference type="PROSITE" id="PS00058">
    <property type="entry name" value="DNA_MISMATCH_REPAIR_1"/>
    <property type="match status" value="1"/>
</dbReference>
<dbReference type="AlphaFoldDB" id="A0A4S8M3R0"/>
<dbReference type="InterPro" id="IPR013507">
    <property type="entry name" value="DNA_mismatch_S5_2-like"/>
</dbReference>
<comment type="similarity">
    <text evidence="1">Belongs to the DNA mismatch repair MutL/HexB family.</text>
</comment>
<dbReference type="GO" id="GO:0032389">
    <property type="term" value="C:MutLalpha complex"/>
    <property type="evidence" value="ECO:0007669"/>
    <property type="project" value="TreeGrafter"/>
</dbReference>
<feature type="compositionally biased region" description="Polar residues" evidence="3">
    <location>
        <begin position="715"/>
        <end position="737"/>
    </location>
</feature>
<feature type="compositionally biased region" description="Polar residues" evidence="3">
    <location>
        <begin position="625"/>
        <end position="643"/>
    </location>
</feature>
<reference evidence="6 7" key="1">
    <citation type="journal article" date="2019" name="Nat. Ecol. Evol.">
        <title>Megaphylogeny resolves global patterns of mushroom evolution.</title>
        <authorList>
            <person name="Varga T."/>
            <person name="Krizsan K."/>
            <person name="Foldi C."/>
            <person name="Dima B."/>
            <person name="Sanchez-Garcia M."/>
            <person name="Sanchez-Ramirez S."/>
            <person name="Szollosi G.J."/>
            <person name="Szarkandi J.G."/>
            <person name="Papp V."/>
            <person name="Albert L."/>
            <person name="Andreopoulos W."/>
            <person name="Angelini C."/>
            <person name="Antonin V."/>
            <person name="Barry K.W."/>
            <person name="Bougher N.L."/>
            <person name="Buchanan P."/>
            <person name="Buyck B."/>
            <person name="Bense V."/>
            <person name="Catcheside P."/>
            <person name="Chovatia M."/>
            <person name="Cooper J."/>
            <person name="Damon W."/>
            <person name="Desjardin D."/>
            <person name="Finy P."/>
            <person name="Geml J."/>
            <person name="Haridas S."/>
            <person name="Hughes K."/>
            <person name="Justo A."/>
            <person name="Karasinski D."/>
            <person name="Kautmanova I."/>
            <person name="Kiss B."/>
            <person name="Kocsube S."/>
            <person name="Kotiranta H."/>
            <person name="LaButti K.M."/>
            <person name="Lechner B.E."/>
            <person name="Liimatainen K."/>
            <person name="Lipzen A."/>
            <person name="Lukacs Z."/>
            <person name="Mihaltcheva S."/>
            <person name="Morgado L.N."/>
            <person name="Niskanen T."/>
            <person name="Noordeloos M.E."/>
            <person name="Ohm R.A."/>
            <person name="Ortiz-Santana B."/>
            <person name="Ovrebo C."/>
            <person name="Racz N."/>
            <person name="Riley R."/>
            <person name="Savchenko A."/>
            <person name="Shiryaev A."/>
            <person name="Soop K."/>
            <person name="Spirin V."/>
            <person name="Szebenyi C."/>
            <person name="Tomsovsky M."/>
            <person name="Tulloss R.E."/>
            <person name="Uehling J."/>
            <person name="Grigoriev I.V."/>
            <person name="Vagvolgyi C."/>
            <person name="Papp T."/>
            <person name="Martin F.M."/>
            <person name="Miettinen O."/>
            <person name="Hibbett D.S."/>
            <person name="Nagy L.G."/>
        </authorList>
    </citation>
    <scope>NUCLEOTIDE SEQUENCE [LARGE SCALE GENOMIC DNA]</scope>
    <source>
        <strain evidence="6 7">CBS 962.96</strain>
    </source>
</reference>
<feature type="compositionally biased region" description="Basic and acidic residues" evidence="3">
    <location>
        <begin position="498"/>
        <end position="510"/>
    </location>
</feature>
<evidence type="ECO:0000256" key="1">
    <source>
        <dbReference type="ARBA" id="ARBA00006082"/>
    </source>
</evidence>
<evidence type="ECO:0008006" key="8">
    <source>
        <dbReference type="Google" id="ProtNLM"/>
    </source>
</evidence>
<feature type="region of interest" description="Disordered" evidence="3">
    <location>
        <begin position="304"/>
        <end position="327"/>
    </location>
</feature>
<dbReference type="Gene3D" id="3.30.1540.20">
    <property type="entry name" value="MutL, C-terminal domain, dimerisation subdomain"/>
    <property type="match status" value="1"/>
</dbReference>
<proteinExistence type="inferred from homology"/>
<dbReference type="InterPro" id="IPR014790">
    <property type="entry name" value="MutL_C"/>
</dbReference>
<dbReference type="GO" id="GO:0061982">
    <property type="term" value="P:meiosis I cell cycle process"/>
    <property type="evidence" value="ECO:0007669"/>
    <property type="project" value="UniProtKB-ARBA"/>
</dbReference>
<dbReference type="InterPro" id="IPR020568">
    <property type="entry name" value="Ribosomal_Su5_D2-typ_SF"/>
</dbReference>
<dbReference type="SUPFAM" id="SSF55874">
    <property type="entry name" value="ATPase domain of HSP90 chaperone/DNA topoisomerase II/histidine kinase"/>
    <property type="match status" value="1"/>
</dbReference>
<dbReference type="Proteomes" id="UP000297245">
    <property type="component" value="Unassembled WGS sequence"/>
</dbReference>
<keyword evidence="7" id="KW-1185">Reference proteome</keyword>
<feature type="compositionally biased region" description="Polar residues" evidence="3">
    <location>
        <begin position="761"/>
        <end position="770"/>
    </location>
</feature>
<dbReference type="InterPro" id="IPR014721">
    <property type="entry name" value="Ribsml_uS5_D2-typ_fold_subgr"/>
</dbReference>
<feature type="compositionally biased region" description="Basic and acidic residues" evidence="3">
    <location>
        <begin position="796"/>
        <end position="818"/>
    </location>
</feature>
<feature type="compositionally biased region" description="Low complexity" evidence="3">
    <location>
        <begin position="313"/>
        <end position="322"/>
    </location>
</feature>
<dbReference type="Gene3D" id="3.30.230.10">
    <property type="match status" value="1"/>
</dbReference>
<feature type="region of interest" description="Disordered" evidence="3">
    <location>
        <begin position="1235"/>
        <end position="1254"/>
    </location>
</feature>
<dbReference type="InterPro" id="IPR014762">
    <property type="entry name" value="DNA_mismatch_repair_CS"/>
</dbReference>
<name>A0A4S8M3R0_DENBC</name>
<dbReference type="InterPro" id="IPR042120">
    <property type="entry name" value="MutL_C_dimsub"/>
</dbReference>
<dbReference type="InterPro" id="IPR042121">
    <property type="entry name" value="MutL_C_regsub"/>
</dbReference>
<dbReference type="PANTHER" id="PTHR10073">
    <property type="entry name" value="DNA MISMATCH REPAIR PROTEIN MLH, PMS, MUTL"/>
    <property type="match status" value="1"/>
</dbReference>
<protein>
    <recommendedName>
        <fullName evidence="8">DNA mismatch repair protein MutL</fullName>
    </recommendedName>
</protein>
<dbReference type="Gene3D" id="3.30.1370.100">
    <property type="entry name" value="MutL, C-terminal domain, regulatory subdomain"/>
    <property type="match status" value="1"/>
</dbReference>
<feature type="compositionally biased region" description="Polar residues" evidence="3">
    <location>
        <begin position="526"/>
        <end position="543"/>
    </location>
</feature>
<feature type="region of interest" description="Disordered" evidence="3">
    <location>
        <begin position="416"/>
        <end position="929"/>
    </location>
</feature>
<dbReference type="FunFam" id="3.30.565.10:FF:000017">
    <property type="entry name" value="PMS1 homolog 1, mismatch repair system component"/>
    <property type="match status" value="1"/>
</dbReference>
<feature type="region of interest" description="Disordered" evidence="3">
    <location>
        <begin position="968"/>
        <end position="993"/>
    </location>
</feature>
<organism evidence="6 7">
    <name type="scientific">Dendrothele bispora (strain CBS 962.96)</name>
    <dbReference type="NCBI Taxonomy" id="1314807"/>
    <lineage>
        <taxon>Eukaryota</taxon>
        <taxon>Fungi</taxon>
        <taxon>Dikarya</taxon>
        <taxon>Basidiomycota</taxon>
        <taxon>Agaricomycotina</taxon>
        <taxon>Agaricomycetes</taxon>
        <taxon>Agaricomycetidae</taxon>
        <taxon>Agaricales</taxon>
        <taxon>Agaricales incertae sedis</taxon>
        <taxon>Dendrothele</taxon>
    </lineage>
</organism>
<dbReference type="InterPro" id="IPR036890">
    <property type="entry name" value="HATPase_C_sf"/>
</dbReference>
<dbReference type="SUPFAM" id="SSF118116">
    <property type="entry name" value="DNA mismatch repair protein MutL"/>
    <property type="match status" value="1"/>
</dbReference>
<feature type="compositionally biased region" description="Basic and acidic residues" evidence="3">
    <location>
        <begin position="580"/>
        <end position="593"/>
    </location>
</feature>
<dbReference type="SUPFAM" id="SSF54211">
    <property type="entry name" value="Ribosomal protein S5 domain 2-like"/>
    <property type="match status" value="1"/>
</dbReference>
<dbReference type="InterPro" id="IPR038973">
    <property type="entry name" value="MutL/Mlh/Pms-like"/>
</dbReference>
<feature type="domain" description="DNA mismatch repair protein S5" evidence="5">
    <location>
        <begin position="253"/>
        <end position="411"/>
    </location>
</feature>
<evidence type="ECO:0000313" key="6">
    <source>
        <dbReference type="EMBL" id="THU96806.1"/>
    </source>
</evidence>
<dbReference type="GO" id="GO:0005524">
    <property type="term" value="F:ATP binding"/>
    <property type="evidence" value="ECO:0007669"/>
    <property type="project" value="InterPro"/>
</dbReference>
<dbReference type="Pfam" id="PF08676">
    <property type="entry name" value="MutL_C"/>
    <property type="match status" value="1"/>
</dbReference>
<dbReference type="Pfam" id="PF01119">
    <property type="entry name" value="DNA_mis_repair"/>
    <property type="match status" value="1"/>
</dbReference>
<feature type="compositionally biased region" description="Low complexity" evidence="3">
    <location>
        <begin position="600"/>
        <end position="616"/>
    </location>
</feature>
<dbReference type="GO" id="GO:0030983">
    <property type="term" value="F:mismatched DNA binding"/>
    <property type="evidence" value="ECO:0007669"/>
    <property type="project" value="InterPro"/>
</dbReference>
<dbReference type="FunFam" id="3.30.1370.100:FF:000001">
    <property type="entry name" value="Mismatch repair endonuclease pms1, putative"/>
    <property type="match status" value="1"/>
</dbReference>
<evidence type="ECO:0000259" key="4">
    <source>
        <dbReference type="SMART" id="SM00853"/>
    </source>
</evidence>
<dbReference type="OrthoDB" id="10263226at2759"/>
<feature type="compositionally biased region" description="Polar residues" evidence="3">
    <location>
        <begin position="416"/>
        <end position="464"/>
    </location>
</feature>
<feature type="compositionally biased region" description="Low complexity" evidence="3">
    <location>
        <begin position="850"/>
        <end position="864"/>
    </location>
</feature>
<gene>
    <name evidence="6" type="ORF">K435DRAFT_722494</name>
</gene>
<dbReference type="GO" id="GO:0140664">
    <property type="term" value="F:ATP-dependent DNA damage sensor activity"/>
    <property type="evidence" value="ECO:0007669"/>
    <property type="project" value="InterPro"/>
</dbReference>
<feature type="compositionally biased region" description="Acidic residues" evidence="3">
    <location>
        <begin position="681"/>
        <end position="693"/>
    </location>
</feature>
<dbReference type="CDD" id="cd16926">
    <property type="entry name" value="HATPase_MutL-MLH-PMS-like"/>
    <property type="match status" value="1"/>
</dbReference>
<evidence type="ECO:0000259" key="5">
    <source>
        <dbReference type="SMART" id="SM01340"/>
    </source>
</evidence>
<feature type="compositionally biased region" description="Acidic residues" evidence="3">
    <location>
        <begin position="771"/>
        <end position="786"/>
    </location>
</feature>
<keyword evidence="2" id="KW-0227">DNA damage</keyword>
<dbReference type="CDD" id="cd03484">
    <property type="entry name" value="MutL_Trans_hPMS_2_like"/>
    <property type="match status" value="1"/>
</dbReference>
<accession>A0A4S8M3R0</accession>
<dbReference type="PANTHER" id="PTHR10073:SF52">
    <property type="entry name" value="MISMATCH REPAIR ENDONUCLEASE PMS2"/>
    <property type="match status" value="1"/>
</dbReference>
<evidence type="ECO:0000256" key="3">
    <source>
        <dbReference type="SAM" id="MobiDB-lite"/>
    </source>
</evidence>
<dbReference type="Gene3D" id="3.30.565.10">
    <property type="entry name" value="Histidine kinase-like ATPase, C-terminal domain"/>
    <property type="match status" value="1"/>
</dbReference>
<dbReference type="Pfam" id="PF13589">
    <property type="entry name" value="HATPase_c_3"/>
    <property type="match status" value="1"/>
</dbReference>
<dbReference type="SMART" id="SM01340">
    <property type="entry name" value="DNA_mis_repair"/>
    <property type="match status" value="1"/>
</dbReference>
<dbReference type="EMBL" id="ML179168">
    <property type="protein sequence ID" value="THU96806.1"/>
    <property type="molecule type" value="Genomic_DNA"/>
</dbReference>
<feature type="compositionally biased region" description="Low complexity" evidence="3">
    <location>
        <begin position="892"/>
        <end position="901"/>
    </location>
</feature>
<feature type="compositionally biased region" description="Acidic residues" evidence="3">
    <location>
        <begin position="471"/>
        <end position="481"/>
    </location>
</feature>
<feature type="compositionally biased region" description="Acidic residues" evidence="3">
    <location>
        <begin position="819"/>
        <end position="834"/>
    </location>
</feature>
<sequence>MSSAPVSASIKSIDATSVHRITSGQVVIDLQTAVKELVENSLDAGATNIEVRFKNYGLNSVEVIDNGSGIADKDHDSIGRKHHTSKLSSFNDLTTVTSFGFRGEALSSLCALCESVTITTATVEKAPMGTVLDLAKSGEVANRGKAVRQRGTTVLLKSLFSPLPVRRKEFERNVKREFGKALALLNAYALGPCCGLGSEAESSTSDTSAEGPDSQVKAVRLLVTNQPDKGQKATHISIPLPRAGALPSVRVGVSALWGPKALDGTTDLDLKFDVPKVVPRNFGRKQTIDDEDQGKDLTVRVDGLISSPLPVPGSGSSSRSGTGRSGTDRQFFFVNGRPCSLTKIQKVVNETYRSFSPSAVVAAQFPFIVANFTLSGEAIDVNVTPDKRTVLLHAESHIVDALKTALEELFQPSRSTFGVSGTSSNDSGPSQSLGHQRSASMRPRTQTSAISNLSALSRSISMGSRTRAGADDVDEEDEVEEGLLGAKAITKSRQTKRPQKDVNADAHAPNDEENEEVVDSAMDVDTYNSTSTAKPSTGPSTSGFVAASSITSSTHAISSRSRSPTPPLAKALVKAIDNAKQVEKGKEKEKEKSTVVLSTSKASWSRVQASSSSSASVPPQATVGAVQTAQVGSTNEQVPSGNHDSNRDEDEDEGQEPPRKRRKSSLGLGLTDKRLETSLAVDDEDGDESDGGDMEVQLVSSSSSRMKHKVPASMPSVQSRVVKPTGSTVGLHQTRLTDSFKGKGATVRRDLRNRLAGFARTGSQVPQPSSDAEEGEDAGDEDDEDEASMRKNNGRAAEKSRNDEGVERDPGGKEKDPIAMDEDTPLFLPGEDDAENRSLSNNMDLDLDQDVSSSSAVSLNTSSVHGPPSTAVTSVWPSSSSAIVIDDDDEQAQASSSVLSASERDRQLSESRASQPVDRPEVIRTASSQTSDGDIHLRFNLAGITRRWSSLREKLRVARGRSFQIQKDVMENPGIDDDSSGSGGSVGEDTTLSDNAQEAEAQLARVIDKKDFGRMDIIGQFNLGFIIVRKRGYDEAVGGRSPQEGGASEVALKLDDLFIVDQHAADEKYNFETLQQTTNIQSQKLFRPQPLELTASDELVALENLDILKKNGFELEVREDDPDVQMMDDETSGTQTRRLSLVAQPVSKSTVFGMKDLEELIHLMQDRPTGQMVRCSKARAMFASRACRKSVMVGMPLTKGQMTTVVQHMGTMDQPWNCPHGRPTMRHLFDMSNINSNSKPSLRTRKTVDWSSFA</sequence>
<dbReference type="SMART" id="SM00853">
    <property type="entry name" value="MutL_C"/>
    <property type="match status" value="1"/>
</dbReference>
<dbReference type="GO" id="GO:0016887">
    <property type="term" value="F:ATP hydrolysis activity"/>
    <property type="evidence" value="ECO:0007669"/>
    <property type="project" value="InterPro"/>
</dbReference>
<dbReference type="GO" id="GO:0006298">
    <property type="term" value="P:mismatch repair"/>
    <property type="evidence" value="ECO:0007669"/>
    <property type="project" value="InterPro"/>
</dbReference>